<evidence type="ECO:0000313" key="2">
    <source>
        <dbReference type="Proteomes" id="UP000597444"/>
    </source>
</evidence>
<evidence type="ECO:0000313" key="1">
    <source>
        <dbReference type="EMBL" id="GHO90168.1"/>
    </source>
</evidence>
<dbReference type="AlphaFoldDB" id="A0A8J3IAS4"/>
<protein>
    <submittedName>
        <fullName evidence="1">Uncharacterized protein</fullName>
    </submittedName>
</protein>
<sequence>MNTEPSTAMSKLAPGSIRICIAFVLTAVLLLMESGQAFANVVLEHTSQYMCDNKCYGRNQWDNGASEYYGAYTEISVAHLQCASTCDTDGLIDDEMWLFDDSGGCHAQGIKWCWVEVGYMMHHDSSNQIFFAYDMRPAATNNSPGANTPGYLLLGTAGASPPPLTPVPVTPAPVPTSPFRATATPVPTSLPTAPTVPSYGNNVHFMIIKDMRSSPSSFLVFIYSDSMTTQFVVPSSPNPMTAHKIRIGQELHGSSGASAEQAIFTHNFFAVHPITSNNVSFTYKIQTQAGMSVLDNNPPYPHWDTNPSITSNGGTFSTRCCSLTTPTPVP</sequence>
<dbReference type="EMBL" id="BNJK01000001">
    <property type="protein sequence ID" value="GHO90168.1"/>
    <property type="molecule type" value="Genomic_DNA"/>
</dbReference>
<dbReference type="Proteomes" id="UP000597444">
    <property type="component" value="Unassembled WGS sequence"/>
</dbReference>
<accession>A0A8J3IAS4</accession>
<proteinExistence type="predicted"/>
<gene>
    <name evidence="1" type="ORF">KSF_002160</name>
</gene>
<comment type="caution">
    <text evidence="1">The sequence shown here is derived from an EMBL/GenBank/DDBJ whole genome shotgun (WGS) entry which is preliminary data.</text>
</comment>
<organism evidence="1 2">
    <name type="scientific">Reticulibacter mediterranei</name>
    <dbReference type="NCBI Taxonomy" id="2778369"/>
    <lineage>
        <taxon>Bacteria</taxon>
        <taxon>Bacillati</taxon>
        <taxon>Chloroflexota</taxon>
        <taxon>Ktedonobacteria</taxon>
        <taxon>Ktedonobacterales</taxon>
        <taxon>Reticulibacteraceae</taxon>
        <taxon>Reticulibacter</taxon>
    </lineage>
</organism>
<name>A0A8J3IAS4_9CHLR</name>
<dbReference type="RefSeq" id="WP_220201159.1">
    <property type="nucleotide sequence ID" value="NZ_BNJK01000001.1"/>
</dbReference>
<reference evidence="1" key="1">
    <citation type="submission" date="2020-10" db="EMBL/GenBank/DDBJ databases">
        <title>Taxonomic study of unclassified bacteria belonging to the class Ktedonobacteria.</title>
        <authorList>
            <person name="Yabe S."/>
            <person name="Wang C.M."/>
            <person name="Zheng Y."/>
            <person name="Sakai Y."/>
            <person name="Cavaletti L."/>
            <person name="Monciardini P."/>
            <person name="Donadio S."/>
        </authorList>
    </citation>
    <scope>NUCLEOTIDE SEQUENCE</scope>
    <source>
        <strain evidence="1">ID150040</strain>
    </source>
</reference>
<keyword evidence="2" id="KW-1185">Reference proteome</keyword>